<gene>
    <name evidence="2" type="ORF">P4O66_018114</name>
</gene>
<evidence type="ECO:0000313" key="2">
    <source>
        <dbReference type="EMBL" id="KAK1786430.1"/>
    </source>
</evidence>
<dbReference type="EMBL" id="JAROKS010000025">
    <property type="protein sequence ID" value="KAK1786430.1"/>
    <property type="molecule type" value="Genomic_DNA"/>
</dbReference>
<comment type="caution">
    <text evidence="2">The sequence shown here is derived from an EMBL/GenBank/DDBJ whole genome shotgun (WGS) entry which is preliminary data.</text>
</comment>
<keyword evidence="3" id="KW-1185">Reference proteome</keyword>
<feature type="region of interest" description="Disordered" evidence="1">
    <location>
        <begin position="223"/>
        <end position="261"/>
    </location>
</feature>
<feature type="non-terminal residue" evidence="2">
    <location>
        <position position="1"/>
    </location>
</feature>
<proteinExistence type="predicted"/>
<reference evidence="2" key="1">
    <citation type="submission" date="2023-03" db="EMBL/GenBank/DDBJ databases">
        <title>Electrophorus voltai genome.</title>
        <authorList>
            <person name="Bian C."/>
        </authorList>
    </citation>
    <scope>NUCLEOTIDE SEQUENCE</scope>
    <source>
        <strain evidence="2">CB-2022</strain>
        <tissue evidence="2">Muscle</tissue>
    </source>
</reference>
<name>A0AAD8YSG9_9TELE</name>
<accession>A0AAD8YSG9</accession>
<dbReference type="Proteomes" id="UP001239994">
    <property type="component" value="Unassembled WGS sequence"/>
</dbReference>
<sequence>MFRTGCRILKEAPAANPLPSRAARQEGRQIILRGWLWVESRTSLRISNLTEETGINALTARVRSGECVSAMALACQRGGLAHRKSHAMMELKIQLVPTGEIILPPGKNGESYCHSCAKHLSQIQGYFADRYELLHSHTDEMRKLIHPSMLSIGNHSPPGHCSRQASRAFKPYEYEQGRVRSDREPAERQGRVRLEREPWRKTGLVRTGRHAWPDLDVAFRPSFPSASWPSPGTPNRPSRHSAGTAPGSQLSSRRWNVIRKK</sequence>
<organism evidence="2 3">
    <name type="scientific">Electrophorus voltai</name>
    <dbReference type="NCBI Taxonomy" id="2609070"/>
    <lineage>
        <taxon>Eukaryota</taxon>
        <taxon>Metazoa</taxon>
        <taxon>Chordata</taxon>
        <taxon>Craniata</taxon>
        <taxon>Vertebrata</taxon>
        <taxon>Euteleostomi</taxon>
        <taxon>Actinopterygii</taxon>
        <taxon>Neopterygii</taxon>
        <taxon>Teleostei</taxon>
        <taxon>Ostariophysi</taxon>
        <taxon>Gymnotiformes</taxon>
        <taxon>Gymnotoidei</taxon>
        <taxon>Gymnotidae</taxon>
        <taxon>Electrophorus</taxon>
    </lineage>
</organism>
<dbReference type="AlphaFoldDB" id="A0AAD8YSG9"/>
<evidence type="ECO:0000313" key="3">
    <source>
        <dbReference type="Proteomes" id="UP001239994"/>
    </source>
</evidence>
<evidence type="ECO:0000256" key="1">
    <source>
        <dbReference type="SAM" id="MobiDB-lite"/>
    </source>
</evidence>
<feature type="compositionally biased region" description="Polar residues" evidence="1">
    <location>
        <begin position="224"/>
        <end position="236"/>
    </location>
</feature>
<protein>
    <submittedName>
        <fullName evidence="2">Uncharacterized protein</fullName>
    </submittedName>
</protein>